<sequence length="507" mass="58126">MASVSIWAMVSPWTPYLLALLALIIVHEQITYLRKKRFLPGPTLVVPILGKVISLVTNPTKFWELQSSFAKSTRHGVSANYVICRFILYISSPELSRKIFTNARPNAFQFIAHPFGNKLFGENNLILMSGKKHKDIRRLTTTKFTPKALAAYTAIQQKIIIKHIESWLDAASKSPTKSIPLRFLIRNMNLETSQTIFVGPYLNEESRYQFNVDYNYFNVGLMTIPIDLPGFAFRNARLALGRLIDTLTACTEQSEKKMMQSNQEPTCLIDFWMQEVLKELNEANNNNKLNGLQNPPKYTHKELGGHLFDFLFASQDASTSSLLWAVAILDSYPRILEKVRTEVARFWSPECDEPLTGDMLREMKYLEAVALEVLRFRPPAPMVPHLTSEEFRLTDDYVIPKGTIVFPSVTDSCLQGFPEAEKFDPDRFMEERQEERFYKKNFLVFGTGPHACLGQRYAINLLMLFIAIFTASIDFKRHKTHGCDDTCYIPASAPMDHCKVFLSKRRM</sequence>
<evidence type="ECO:0000256" key="3">
    <source>
        <dbReference type="ARBA" id="ARBA00010617"/>
    </source>
</evidence>
<dbReference type="PANTHER" id="PTHR24286:SF228">
    <property type="entry name" value="C-22 STEROL DESATURASE ERG5"/>
    <property type="match status" value="1"/>
</dbReference>
<evidence type="ECO:0000256" key="11">
    <source>
        <dbReference type="RuleBase" id="RU000461"/>
    </source>
</evidence>
<evidence type="ECO:0000256" key="6">
    <source>
        <dbReference type="ARBA" id="ARBA00022989"/>
    </source>
</evidence>
<dbReference type="Proteomes" id="UP000823775">
    <property type="component" value="Unassembled WGS sequence"/>
</dbReference>
<accession>A0ABS8WLM7</accession>
<evidence type="ECO:0000256" key="9">
    <source>
        <dbReference type="ARBA" id="ARBA00041546"/>
    </source>
</evidence>
<evidence type="ECO:0000256" key="1">
    <source>
        <dbReference type="ARBA" id="ARBA00001971"/>
    </source>
</evidence>
<comment type="similarity">
    <text evidence="3 11">Belongs to the cytochrome P450 family.</text>
</comment>
<dbReference type="Pfam" id="PF00067">
    <property type="entry name" value="p450"/>
    <property type="match status" value="1"/>
</dbReference>
<evidence type="ECO:0000256" key="5">
    <source>
        <dbReference type="ARBA" id="ARBA00022723"/>
    </source>
</evidence>
<comment type="catalytic activity">
    <reaction evidence="10">
        <text>5-dehydroepisterol + NADPH + O2 + H(+) = ergosta-5,7,22,24(28)-tetraen-3beta-ol + NADP(+) + 2 H2O</text>
        <dbReference type="Rhea" id="RHEA:33467"/>
        <dbReference type="ChEBI" id="CHEBI:15377"/>
        <dbReference type="ChEBI" id="CHEBI:15378"/>
        <dbReference type="ChEBI" id="CHEBI:15379"/>
        <dbReference type="ChEBI" id="CHEBI:18249"/>
        <dbReference type="ChEBI" id="CHEBI:52972"/>
        <dbReference type="ChEBI" id="CHEBI:57783"/>
        <dbReference type="ChEBI" id="CHEBI:58349"/>
        <dbReference type="EC" id="1.14.19.41"/>
    </reaction>
</comment>
<keyword evidence="7 11" id="KW-0560">Oxidoreductase</keyword>
<dbReference type="PRINTS" id="PR00463">
    <property type="entry name" value="EP450I"/>
</dbReference>
<keyword evidence="4 12" id="KW-0812">Transmembrane</keyword>
<feature type="transmembrane region" description="Helical" evidence="12">
    <location>
        <begin position="6"/>
        <end position="26"/>
    </location>
</feature>
<dbReference type="SUPFAM" id="SSF48264">
    <property type="entry name" value="Cytochrome P450"/>
    <property type="match status" value="1"/>
</dbReference>
<comment type="caution">
    <text evidence="13">The sequence shown here is derived from an EMBL/GenBank/DDBJ whole genome shotgun (WGS) entry which is preliminary data.</text>
</comment>
<dbReference type="PRINTS" id="PR00385">
    <property type="entry name" value="P450"/>
</dbReference>
<dbReference type="InterPro" id="IPR036396">
    <property type="entry name" value="Cyt_P450_sf"/>
</dbReference>
<evidence type="ECO:0000256" key="12">
    <source>
        <dbReference type="SAM" id="Phobius"/>
    </source>
</evidence>
<dbReference type="InterPro" id="IPR001128">
    <property type="entry name" value="Cyt_P450"/>
</dbReference>
<keyword evidence="11" id="KW-0503">Monooxygenase</keyword>
<dbReference type="PANTHER" id="PTHR24286">
    <property type="entry name" value="CYTOCHROME P450 26"/>
    <property type="match status" value="1"/>
</dbReference>
<dbReference type="InterPro" id="IPR002401">
    <property type="entry name" value="Cyt_P450_E_grp-I"/>
</dbReference>
<protein>
    <recommendedName>
        <fullName evidence="9">C-22 sterol desaturase</fullName>
    </recommendedName>
</protein>
<evidence type="ECO:0000313" key="13">
    <source>
        <dbReference type="EMBL" id="MCE3050846.1"/>
    </source>
</evidence>
<gene>
    <name evidence="13" type="ORF">HAX54_048285</name>
</gene>
<dbReference type="PROSITE" id="PS00086">
    <property type="entry name" value="CYTOCHROME_P450"/>
    <property type="match status" value="1"/>
</dbReference>
<keyword evidence="14" id="KW-1185">Reference proteome</keyword>
<evidence type="ECO:0000256" key="4">
    <source>
        <dbReference type="ARBA" id="ARBA00022692"/>
    </source>
</evidence>
<keyword evidence="8 11" id="KW-0408">Iron</keyword>
<keyword evidence="11" id="KW-0349">Heme</keyword>
<evidence type="ECO:0000256" key="2">
    <source>
        <dbReference type="ARBA" id="ARBA00004167"/>
    </source>
</evidence>
<dbReference type="EMBL" id="JACEIK010007946">
    <property type="protein sequence ID" value="MCE3050846.1"/>
    <property type="molecule type" value="Genomic_DNA"/>
</dbReference>
<evidence type="ECO:0000256" key="8">
    <source>
        <dbReference type="ARBA" id="ARBA00023004"/>
    </source>
</evidence>
<evidence type="ECO:0000256" key="7">
    <source>
        <dbReference type="ARBA" id="ARBA00023002"/>
    </source>
</evidence>
<comment type="cofactor">
    <cofactor evidence="1">
        <name>heme</name>
        <dbReference type="ChEBI" id="CHEBI:30413"/>
    </cofactor>
</comment>
<name>A0ABS8WLM7_DATST</name>
<proteinExistence type="inferred from homology"/>
<dbReference type="Gene3D" id="1.10.630.10">
    <property type="entry name" value="Cytochrome P450"/>
    <property type="match status" value="1"/>
</dbReference>
<organism evidence="13 14">
    <name type="scientific">Datura stramonium</name>
    <name type="common">Jimsonweed</name>
    <name type="synonym">Common thornapple</name>
    <dbReference type="NCBI Taxonomy" id="4076"/>
    <lineage>
        <taxon>Eukaryota</taxon>
        <taxon>Viridiplantae</taxon>
        <taxon>Streptophyta</taxon>
        <taxon>Embryophyta</taxon>
        <taxon>Tracheophyta</taxon>
        <taxon>Spermatophyta</taxon>
        <taxon>Magnoliopsida</taxon>
        <taxon>eudicotyledons</taxon>
        <taxon>Gunneridae</taxon>
        <taxon>Pentapetalae</taxon>
        <taxon>asterids</taxon>
        <taxon>lamiids</taxon>
        <taxon>Solanales</taxon>
        <taxon>Solanaceae</taxon>
        <taxon>Solanoideae</taxon>
        <taxon>Datureae</taxon>
        <taxon>Datura</taxon>
    </lineage>
</organism>
<reference evidence="13 14" key="1">
    <citation type="journal article" date="2021" name="BMC Genomics">
        <title>Datura genome reveals duplications of psychoactive alkaloid biosynthetic genes and high mutation rate following tissue culture.</title>
        <authorList>
            <person name="Rajewski A."/>
            <person name="Carter-House D."/>
            <person name="Stajich J."/>
            <person name="Litt A."/>
        </authorList>
    </citation>
    <scope>NUCLEOTIDE SEQUENCE [LARGE SCALE GENOMIC DNA]</scope>
    <source>
        <strain evidence="13">AR-01</strain>
    </source>
</reference>
<dbReference type="CDD" id="cd11082">
    <property type="entry name" value="CYP61_CYP710"/>
    <property type="match status" value="1"/>
</dbReference>
<dbReference type="InterPro" id="IPR017972">
    <property type="entry name" value="Cyt_P450_CS"/>
</dbReference>
<keyword evidence="12" id="KW-0472">Membrane</keyword>
<evidence type="ECO:0000313" key="14">
    <source>
        <dbReference type="Proteomes" id="UP000823775"/>
    </source>
</evidence>
<evidence type="ECO:0000256" key="10">
    <source>
        <dbReference type="ARBA" id="ARBA00047463"/>
    </source>
</evidence>
<feature type="transmembrane region" description="Helical" evidence="12">
    <location>
        <begin position="38"/>
        <end position="57"/>
    </location>
</feature>
<comment type="subcellular location">
    <subcellularLocation>
        <location evidence="2">Membrane</location>
        <topology evidence="2">Single-pass membrane protein</topology>
    </subcellularLocation>
</comment>
<keyword evidence="6 12" id="KW-1133">Transmembrane helix</keyword>
<keyword evidence="5 11" id="KW-0479">Metal-binding</keyword>